<dbReference type="InterPro" id="IPR036249">
    <property type="entry name" value="Thioredoxin-like_sf"/>
</dbReference>
<keyword evidence="1" id="KW-0732">Signal</keyword>
<name>A0A4R8DS26_9BACT</name>
<gene>
    <name evidence="3" type="ORF">EDB95_1672</name>
</gene>
<feature type="domain" description="Thioredoxin" evidence="2">
    <location>
        <begin position="37"/>
        <end position="176"/>
    </location>
</feature>
<evidence type="ECO:0000313" key="4">
    <source>
        <dbReference type="Proteomes" id="UP000294498"/>
    </source>
</evidence>
<feature type="chain" id="PRO_5020265765" evidence="1">
    <location>
        <begin position="23"/>
        <end position="176"/>
    </location>
</feature>
<proteinExistence type="predicted"/>
<feature type="signal peptide" evidence="1">
    <location>
        <begin position="1"/>
        <end position="22"/>
    </location>
</feature>
<dbReference type="PROSITE" id="PS51352">
    <property type="entry name" value="THIOREDOXIN_2"/>
    <property type="match status" value="1"/>
</dbReference>
<keyword evidence="4" id="KW-1185">Reference proteome</keyword>
<dbReference type="SUPFAM" id="SSF52833">
    <property type="entry name" value="Thioredoxin-like"/>
    <property type="match status" value="1"/>
</dbReference>
<evidence type="ECO:0000313" key="3">
    <source>
        <dbReference type="EMBL" id="TDX00646.1"/>
    </source>
</evidence>
<dbReference type="GO" id="GO:0016491">
    <property type="term" value="F:oxidoreductase activity"/>
    <property type="evidence" value="ECO:0007669"/>
    <property type="project" value="InterPro"/>
</dbReference>
<dbReference type="Pfam" id="PF08534">
    <property type="entry name" value="Redoxin"/>
    <property type="match status" value="1"/>
</dbReference>
<reference evidence="3 4" key="1">
    <citation type="submission" date="2019-03" db="EMBL/GenBank/DDBJ databases">
        <title>Genomic Encyclopedia of Type Strains, Phase IV (KMG-IV): sequencing the most valuable type-strain genomes for metagenomic binning, comparative biology and taxonomic classification.</title>
        <authorList>
            <person name="Goeker M."/>
        </authorList>
    </citation>
    <scope>NUCLEOTIDE SEQUENCE [LARGE SCALE GENOMIC DNA]</scope>
    <source>
        <strain evidence="3 4">DSM 100059</strain>
    </source>
</reference>
<organism evidence="3 4">
    <name type="scientific">Dinghuibacter silviterrae</name>
    <dbReference type="NCBI Taxonomy" id="1539049"/>
    <lineage>
        <taxon>Bacteria</taxon>
        <taxon>Pseudomonadati</taxon>
        <taxon>Bacteroidota</taxon>
        <taxon>Chitinophagia</taxon>
        <taxon>Chitinophagales</taxon>
        <taxon>Chitinophagaceae</taxon>
        <taxon>Dinghuibacter</taxon>
    </lineage>
</organism>
<sequence length="176" mass="20320">MKKNLYLLALAASLLMAVPGKSQQTSPQQPQEPQLPYQSDKTLPSFNILEVDSTTIFNTKKLPSGKPIVLMYFSPDCEHCQHQTEAILSKMDSLKGVRFVMLTSLPFDKMKNFYFYYKLADYKNITMGRDYEFFFSRHYGSQYVPYLAIYDRHKKLVKVFDGGTTVTNLIQLVTQD</sequence>
<dbReference type="AlphaFoldDB" id="A0A4R8DS26"/>
<protein>
    <submittedName>
        <fullName evidence="3">AhpC/TSA family protein</fullName>
    </submittedName>
</protein>
<dbReference type="InterPro" id="IPR013766">
    <property type="entry name" value="Thioredoxin_domain"/>
</dbReference>
<accession>A0A4R8DS26</accession>
<evidence type="ECO:0000259" key="2">
    <source>
        <dbReference type="PROSITE" id="PS51352"/>
    </source>
</evidence>
<dbReference type="Proteomes" id="UP000294498">
    <property type="component" value="Unassembled WGS sequence"/>
</dbReference>
<evidence type="ECO:0000256" key="1">
    <source>
        <dbReference type="SAM" id="SignalP"/>
    </source>
</evidence>
<dbReference type="EMBL" id="SODV01000001">
    <property type="protein sequence ID" value="TDX00646.1"/>
    <property type="molecule type" value="Genomic_DNA"/>
</dbReference>
<dbReference type="InterPro" id="IPR013740">
    <property type="entry name" value="Redoxin"/>
</dbReference>
<dbReference type="RefSeq" id="WP_133992499.1">
    <property type="nucleotide sequence ID" value="NZ_SODV01000001.1"/>
</dbReference>
<dbReference type="OrthoDB" id="662072at2"/>
<comment type="caution">
    <text evidence="3">The sequence shown here is derived from an EMBL/GenBank/DDBJ whole genome shotgun (WGS) entry which is preliminary data.</text>
</comment>
<dbReference type="Gene3D" id="3.40.30.10">
    <property type="entry name" value="Glutaredoxin"/>
    <property type="match status" value="1"/>
</dbReference>